<comment type="cofactor">
    <cofactor evidence="1">
        <name>pyridoxal 5'-phosphate</name>
        <dbReference type="ChEBI" id="CHEBI:597326"/>
    </cofactor>
</comment>
<dbReference type="SUPFAM" id="SSF53383">
    <property type="entry name" value="PLP-dependent transferases"/>
    <property type="match status" value="1"/>
</dbReference>
<dbReference type="Gene3D" id="3.40.640.10">
    <property type="entry name" value="Type I PLP-dependent aspartate aminotransferase-like (Major domain)"/>
    <property type="match status" value="1"/>
</dbReference>
<dbReference type="SMART" id="SM00345">
    <property type="entry name" value="HTH_GNTR"/>
    <property type="match status" value="1"/>
</dbReference>
<comment type="similarity">
    <text evidence="2">In the C-terminal section; belongs to the class-I pyridoxal-phosphate-dependent aminotransferase family.</text>
</comment>
<dbReference type="Pfam" id="PF00392">
    <property type="entry name" value="GntR"/>
    <property type="match status" value="1"/>
</dbReference>
<keyword evidence="10" id="KW-0804">Transcription</keyword>
<dbReference type="CDD" id="cd00609">
    <property type="entry name" value="AAT_like"/>
    <property type="match status" value="1"/>
</dbReference>
<organism evidence="12 13">
    <name type="scientific">Tectimicrobiota bacterium</name>
    <dbReference type="NCBI Taxonomy" id="2528274"/>
    <lineage>
        <taxon>Bacteria</taxon>
        <taxon>Pseudomonadati</taxon>
        <taxon>Nitrospinota/Tectimicrobiota group</taxon>
        <taxon>Candidatus Tectimicrobiota</taxon>
    </lineage>
</organism>
<dbReference type="InterPro" id="IPR015422">
    <property type="entry name" value="PyrdxlP-dep_Trfase_small"/>
</dbReference>
<dbReference type="CDD" id="cd07377">
    <property type="entry name" value="WHTH_GntR"/>
    <property type="match status" value="1"/>
</dbReference>
<evidence type="ECO:0000256" key="6">
    <source>
        <dbReference type="ARBA" id="ARBA00022679"/>
    </source>
</evidence>
<evidence type="ECO:0000256" key="10">
    <source>
        <dbReference type="ARBA" id="ARBA00023163"/>
    </source>
</evidence>
<dbReference type="InterPro" id="IPR036390">
    <property type="entry name" value="WH_DNA-bd_sf"/>
</dbReference>
<comment type="subunit">
    <text evidence="4">Homodimer.</text>
</comment>
<protein>
    <submittedName>
        <fullName evidence="12">PLP-dependent aminotransferase family protein</fullName>
    </submittedName>
</protein>
<dbReference type="GO" id="GO:0003700">
    <property type="term" value="F:DNA-binding transcription factor activity"/>
    <property type="evidence" value="ECO:0007669"/>
    <property type="project" value="InterPro"/>
</dbReference>
<proteinExistence type="inferred from homology"/>
<dbReference type="GO" id="GO:0003677">
    <property type="term" value="F:DNA binding"/>
    <property type="evidence" value="ECO:0007669"/>
    <property type="project" value="UniProtKB-KW"/>
</dbReference>
<reference evidence="12" key="1">
    <citation type="submission" date="2020-07" db="EMBL/GenBank/DDBJ databases">
        <title>Huge and variable diversity of episymbiotic CPR bacteria and DPANN archaea in groundwater ecosystems.</title>
        <authorList>
            <person name="He C.Y."/>
            <person name="Keren R."/>
            <person name="Whittaker M."/>
            <person name="Farag I.F."/>
            <person name="Doudna J."/>
            <person name="Cate J.H.D."/>
            <person name="Banfield J.F."/>
        </authorList>
    </citation>
    <scope>NUCLEOTIDE SEQUENCE</scope>
    <source>
        <strain evidence="12">NC_groundwater_717_Ag_S-0.2um_59_8</strain>
    </source>
</reference>
<comment type="similarity">
    <text evidence="3">Belongs to the class-I pyridoxal-phosphate-dependent aminotransferase family.</text>
</comment>
<dbReference type="InterPro" id="IPR004839">
    <property type="entry name" value="Aminotransferase_I/II_large"/>
</dbReference>
<dbReference type="AlphaFoldDB" id="A0A932GRX7"/>
<dbReference type="GO" id="GO:0008483">
    <property type="term" value="F:transaminase activity"/>
    <property type="evidence" value="ECO:0007669"/>
    <property type="project" value="UniProtKB-KW"/>
</dbReference>
<dbReference type="InterPro" id="IPR000524">
    <property type="entry name" value="Tscrpt_reg_HTH_GntR"/>
</dbReference>
<keyword evidence="8" id="KW-0805">Transcription regulation</keyword>
<dbReference type="PANTHER" id="PTHR46577:SF1">
    <property type="entry name" value="HTH-TYPE TRANSCRIPTIONAL REGULATORY PROTEIN GABR"/>
    <property type="match status" value="1"/>
</dbReference>
<keyword evidence="7" id="KW-0663">Pyridoxal phosphate</keyword>
<dbReference type="InterPro" id="IPR051446">
    <property type="entry name" value="HTH_trans_reg/aminotransferase"/>
</dbReference>
<dbReference type="Gene3D" id="3.90.1150.10">
    <property type="entry name" value="Aspartate Aminotransferase, domain 1"/>
    <property type="match status" value="1"/>
</dbReference>
<dbReference type="Proteomes" id="UP000741360">
    <property type="component" value="Unassembled WGS sequence"/>
</dbReference>
<evidence type="ECO:0000256" key="2">
    <source>
        <dbReference type="ARBA" id="ARBA00005384"/>
    </source>
</evidence>
<evidence type="ECO:0000256" key="8">
    <source>
        <dbReference type="ARBA" id="ARBA00023015"/>
    </source>
</evidence>
<feature type="domain" description="HTH gntR-type" evidence="11">
    <location>
        <begin position="13"/>
        <end position="81"/>
    </location>
</feature>
<keyword evidence="5 12" id="KW-0032">Aminotransferase</keyword>
<evidence type="ECO:0000313" key="12">
    <source>
        <dbReference type="EMBL" id="MBI3015825.1"/>
    </source>
</evidence>
<evidence type="ECO:0000256" key="1">
    <source>
        <dbReference type="ARBA" id="ARBA00001933"/>
    </source>
</evidence>
<dbReference type="Pfam" id="PF00155">
    <property type="entry name" value="Aminotran_1_2"/>
    <property type="match status" value="1"/>
</dbReference>
<evidence type="ECO:0000256" key="3">
    <source>
        <dbReference type="ARBA" id="ARBA00007441"/>
    </source>
</evidence>
<dbReference type="InterPro" id="IPR015424">
    <property type="entry name" value="PyrdxlP-dep_Trfase"/>
</dbReference>
<dbReference type="GO" id="GO:0030170">
    <property type="term" value="F:pyridoxal phosphate binding"/>
    <property type="evidence" value="ECO:0007669"/>
    <property type="project" value="InterPro"/>
</dbReference>
<evidence type="ECO:0000256" key="5">
    <source>
        <dbReference type="ARBA" id="ARBA00022576"/>
    </source>
</evidence>
<sequence length="515" mass="56961">MELGFRLERESFQPLYVQIKEHLHRLIEKRLLLPGVKLPPSRDLAQQLQVTRSTINSAYSALLSEGLVVSEVGRGTFVSGKVAAPASGAEAGQGPEPDLPGVVDWDQQFSRRGLLPEPSFWPGVEPFLLRPQTISFIGGVPDSALFPIDLFRKVLNAALKKEGKALLQYGNVSGYPPLKRYLSTYLLGLGIEAPERSILIVNGSQQGLDLLARVLLDPGDAVVVENPSYPGALDVFRSNRAELLPVPMGEDGLSREALGRILQRQRPKLIYTIPTFHNPTGITLSAEGRRELLALAARHQVPIVEDDYDGELRYEGPRLLSLKGLDPADLVIYTGTFSKILFPGLRLGWIVGPEPVMERLRAAKQISDLQTSPVLQAALYHFCQKGLLTKHMEHIRKEYRGRRDLLLESLQKHMPAGVSWTRPVGGLSLMVRLPDPLNSLDLLPRAAEEGVVFLPGPVFFAAGGGERELRLSFSAVPAGRIEEGVRRLARVVRRMIADQKNKPPRPRLRERAPVL</sequence>
<keyword evidence="6" id="KW-0808">Transferase</keyword>
<gene>
    <name evidence="12" type="ORF">HYY65_12400</name>
</gene>
<dbReference type="InterPro" id="IPR015421">
    <property type="entry name" value="PyrdxlP-dep_Trfase_major"/>
</dbReference>
<keyword evidence="9" id="KW-0238">DNA-binding</keyword>
<comment type="caution">
    <text evidence="12">The sequence shown here is derived from an EMBL/GenBank/DDBJ whole genome shotgun (WGS) entry which is preliminary data.</text>
</comment>
<dbReference type="PANTHER" id="PTHR46577">
    <property type="entry name" value="HTH-TYPE TRANSCRIPTIONAL REGULATORY PROTEIN GABR"/>
    <property type="match status" value="1"/>
</dbReference>
<evidence type="ECO:0000256" key="9">
    <source>
        <dbReference type="ARBA" id="ARBA00023125"/>
    </source>
</evidence>
<name>A0A932GRX7_UNCTE</name>
<dbReference type="PROSITE" id="PS50949">
    <property type="entry name" value="HTH_GNTR"/>
    <property type="match status" value="1"/>
</dbReference>
<dbReference type="InterPro" id="IPR036388">
    <property type="entry name" value="WH-like_DNA-bd_sf"/>
</dbReference>
<evidence type="ECO:0000256" key="7">
    <source>
        <dbReference type="ARBA" id="ARBA00022898"/>
    </source>
</evidence>
<dbReference type="Gene3D" id="1.10.10.10">
    <property type="entry name" value="Winged helix-like DNA-binding domain superfamily/Winged helix DNA-binding domain"/>
    <property type="match status" value="1"/>
</dbReference>
<evidence type="ECO:0000256" key="4">
    <source>
        <dbReference type="ARBA" id="ARBA00011738"/>
    </source>
</evidence>
<evidence type="ECO:0000259" key="11">
    <source>
        <dbReference type="PROSITE" id="PS50949"/>
    </source>
</evidence>
<evidence type="ECO:0000313" key="13">
    <source>
        <dbReference type="Proteomes" id="UP000741360"/>
    </source>
</evidence>
<dbReference type="SUPFAM" id="SSF46785">
    <property type="entry name" value="Winged helix' DNA-binding domain"/>
    <property type="match status" value="1"/>
</dbReference>
<dbReference type="EMBL" id="JACPSX010000239">
    <property type="protein sequence ID" value="MBI3015825.1"/>
    <property type="molecule type" value="Genomic_DNA"/>
</dbReference>
<accession>A0A932GRX7</accession>
<dbReference type="PRINTS" id="PR00035">
    <property type="entry name" value="HTHGNTR"/>
</dbReference>
<dbReference type="FunFam" id="3.40.640.10:FF:000053">
    <property type="entry name" value="Aminotransferase, class I"/>
    <property type="match status" value="1"/>
</dbReference>